<name>A0AAJ0BTV2_9PEZI</name>
<reference evidence="7" key="1">
    <citation type="submission" date="2023-06" db="EMBL/GenBank/DDBJ databases">
        <title>Genome-scale phylogeny and comparative genomics of the fungal order Sordariales.</title>
        <authorList>
            <consortium name="Lawrence Berkeley National Laboratory"/>
            <person name="Hensen N."/>
            <person name="Bonometti L."/>
            <person name="Westerberg I."/>
            <person name="Brannstrom I.O."/>
            <person name="Guillou S."/>
            <person name="Cros-Aarteil S."/>
            <person name="Calhoun S."/>
            <person name="Haridas S."/>
            <person name="Kuo A."/>
            <person name="Mondo S."/>
            <person name="Pangilinan J."/>
            <person name="Riley R."/>
            <person name="Labutti K."/>
            <person name="Andreopoulos B."/>
            <person name="Lipzen A."/>
            <person name="Chen C."/>
            <person name="Yanf M."/>
            <person name="Daum C."/>
            <person name="Ng V."/>
            <person name="Clum A."/>
            <person name="Steindorff A."/>
            <person name="Ohm R."/>
            <person name="Martin F."/>
            <person name="Silar P."/>
            <person name="Natvig D."/>
            <person name="Lalanne C."/>
            <person name="Gautier V."/>
            <person name="Ament-Velasquez S.L."/>
            <person name="Kruys A."/>
            <person name="Hutchinson M.I."/>
            <person name="Powell A.J."/>
            <person name="Barry K."/>
            <person name="Miller A.N."/>
            <person name="Grigoriev I.V."/>
            <person name="Debuchy R."/>
            <person name="Gladieux P."/>
            <person name="Thoren M.H."/>
            <person name="Johannesson H."/>
        </authorList>
    </citation>
    <scope>NUCLEOTIDE SEQUENCE</scope>
    <source>
        <strain evidence="7">8032-3</strain>
    </source>
</reference>
<evidence type="ECO:0000256" key="4">
    <source>
        <dbReference type="ARBA" id="ARBA00022777"/>
    </source>
</evidence>
<evidence type="ECO:0000256" key="1">
    <source>
        <dbReference type="ARBA" id="ARBA00022527"/>
    </source>
</evidence>
<evidence type="ECO:0000256" key="3">
    <source>
        <dbReference type="ARBA" id="ARBA00022741"/>
    </source>
</evidence>
<accession>A0AAJ0BTV2</accession>
<evidence type="ECO:0000256" key="2">
    <source>
        <dbReference type="ARBA" id="ARBA00022679"/>
    </source>
</evidence>
<dbReference type="SMART" id="SM00220">
    <property type="entry name" value="S_TKc"/>
    <property type="match status" value="1"/>
</dbReference>
<keyword evidence="3" id="KW-0547">Nucleotide-binding</keyword>
<dbReference type="GeneID" id="85312017"/>
<proteinExistence type="predicted"/>
<comment type="caution">
    <text evidence="7">The sequence shown here is derived from an EMBL/GenBank/DDBJ whole genome shotgun (WGS) entry which is preliminary data.</text>
</comment>
<dbReference type="InterPro" id="IPR011009">
    <property type="entry name" value="Kinase-like_dom_sf"/>
</dbReference>
<keyword evidence="4 7" id="KW-0418">Kinase</keyword>
<dbReference type="SUPFAM" id="SSF56112">
    <property type="entry name" value="Protein kinase-like (PK-like)"/>
    <property type="match status" value="1"/>
</dbReference>
<dbReference type="Gene3D" id="3.30.200.20">
    <property type="entry name" value="Phosphorylase Kinase, domain 1"/>
    <property type="match status" value="1"/>
</dbReference>
<keyword evidence="2" id="KW-0808">Transferase</keyword>
<protein>
    <submittedName>
        <fullName evidence="7">Serine/threonine-protein kinase</fullName>
    </submittedName>
</protein>
<evidence type="ECO:0000313" key="7">
    <source>
        <dbReference type="EMBL" id="KAK1764185.1"/>
    </source>
</evidence>
<keyword evidence="5" id="KW-0067">ATP-binding</keyword>
<dbReference type="AlphaFoldDB" id="A0AAJ0BTV2"/>
<dbReference type="GO" id="GO:0005524">
    <property type="term" value="F:ATP binding"/>
    <property type="evidence" value="ECO:0007669"/>
    <property type="project" value="UniProtKB-KW"/>
</dbReference>
<keyword evidence="8" id="KW-1185">Reference proteome</keyword>
<dbReference type="InterPro" id="IPR050494">
    <property type="entry name" value="Ser_Thr_dual-spec_kinase"/>
</dbReference>
<gene>
    <name evidence="7" type="ORF">QBC33DRAFT_548307</name>
</gene>
<dbReference type="InterPro" id="IPR000719">
    <property type="entry name" value="Prot_kinase_dom"/>
</dbReference>
<dbReference type="Pfam" id="PF00069">
    <property type="entry name" value="Pkinase"/>
    <property type="match status" value="1"/>
</dbReference>
<evidence type="ECO:0000313" key="8">
    <source>
        <dbReference type="Proteomes" id="UP001244011"/>
    </source>
</evidence>
<dbReference type="Proteomes" id="UP001244011">
    <property type="component" value="Unassembled WGS sequence"/>
</dbReference>
<dbReference type="RefSeq" id="XP_060280398.1">
    <property type="nucleotide sequence ID" value="XM_060428830.1"/>
</dbReference>
<dbReference type="EMBL" id="MU839022">
    <property type="protein sequence ID" value="KAK1764185.1"/>
    <property type="molecule type" value="Genomic_DNA"/>
</dbReference>
<dbReference type="Gene3D" id="1.10.510.10">
    <property type="entry name" value="Transferase(Phosphotransferase) domain 1"/>
    <property type="match status" value="1"/>
</dbReference>
<sequence>MEAGHGFPLYLLPYVTKSHPNSFLSPLQPRTLCSAPRTCRSHPPRTPHLRTHEYVTLKVYMTGHRQALNEAKVLEGLDCVKSSHPGEVLVRRMREVFEIPGELGPHTCLVHNPLSITLGDIRNMAGGQLPESLLKPMVYGLLLALDFLHSEADLVHTDIQEGNIMLSITDTSILDEIVDEEQRHPGPRKIDGNRVIYTSMEMEMPDDPGEPILCDFGDARIGKGPFQGEVMPDLYRAPEIVLGISWDAMIDIWNLGLLVWDLFEGKHLFNERLPSRPESRAAHLAKMVSLLGPPPADLLARGSISDKFFDQDGNLKGEQKFNTTLEDEEIVLEGTGKIAFLTFIRNMLRWRPEDRYTAKELMKDPWLQDQ</sequence>
<dbReference type="GO" id="GO:0004674">
    <property type="term" value="F:protein serine/threonine kinase activity"/>
    <property type="evidence" value="ECO:0007669"/>
    <property type="project" value="UniProtKB-KW"/>
</dbReference>
<organism evidence="7 8">
    <name type="scientific">Phialemonium atrogriseum</name>
    <dbReference type="NCBI Taxonomy" id="1093897"/>
    <lineage>
        <taxon>Eukaryota</taxon>
        <taxon>Fungi</taxon>
        <taxon>Dikarya</taxon>
        <taxon>Ascomycota</taxon>
        <taxon>Pezizomycotina</taxon>
        <taxon>Sordariomycetes</taxon>
        <taxon>Sordariomycetidae</taxon>
        <taxon>Cephalothecales</taxon>
        <taxon>Cephalothecaceae</taxon>
        <taxon>Phialemonium</taxon>
    </lineage>
</organism>
<dbReference type="PROSITE" id="PS50011">
    <property type="entry name" value="PROTEIN_KINASE_DOM"/>
    <property type="match status" value="1"/>
</dbReference>
<feature type="domain" description="Protein kinase" evidence="6">
    <location>
        <begin position="1"/>
        <end position="367"/>
    </location>
</feature>
<evidence type="ECO:0000256" key="5">
    <source>
        <dbReference type="ARBA" id="ARBA00022840"/>
    </source>
</evidence>
<keyword evidence="1" id="KW-0723">Serine/threonine-protein kinase</keyword>
<dbReference type="PANTHER" id="PTHR24058">
    <property type="entry name" value="DUAL SPECIFICITY PROTEIN KINASE"/>
    <property type="match status" value="1"/>
</dbReference>
<evidence type="ECO:0000259" key="6">
    <source>
        <dbReference type="PROSITE" id="PS50011"/>
    </source>
</evidence>